<reference evidence="6 7" key="1">
    <citation type="submission" date="2018-05" db="EMBL/GenBank/DDBJ databases">
        <title>Genomic Encyclopedia of Type Strains, Phase IV (KMG-IV): sequencing the most valuable type-strain genomes for metagenomic binning, comparative biology and taxonomic classification.</title>
        <authorList>
            <person name="Goeker M."/>
        </authorList>
    </citation>
    <scope>NUCLEOTIDE SEQUENCE [LARGE SCALE GENOMIC DNA]</scope>
    <source>
        <strain evidence="6 7">DSM 26006</strain>
    </source>
</reference>
<dbReference type="EMBL" id="QGUB01000008">
    <property type="protein sequence ID" value="PWW44457.1"/>
    <property type="molecule type" value="Genomic_DNA"/>
</dbReference>
<gene>
    <name evidence="6" type="ORF">DFR36_108134</name>
</gene>
<protein>
    <recommendedName>
        <fullName evidence="5">Flagellar protein FliT</fullName>
    </recommendedName>
</protein>
<evidence type="ECO:0000256" key="5">
    <source>
        <dbReference type="ARBA" id="ARBA00093797"/>
    </source>
</evidence>
<keyword evidence="3" id="KW-1005">Bacterial flagellum biogenesis</keyword>
<keyword evidence="6" id="KW-0966">Cell projection</keyword>
<evidence type="ECO:0000256" key="4">
    <source>
        <dbReference type="ARBA" id="ARBA00023186"/>
    </source>
</evidence>
<dbReference type="Gene3D" id="1.20.58.380">
    <property type="entry name" value="Flagellar protein flit"/>
    <property type="match status" value="1"/>
</dbReference>
<dbReference type="Pfam" id="PF05400">
    <property type="entry name" value="FliT"/>
    <property type="match status" value="1"/>
</dbReference>
<evidence type="ECO:0000313" key="6">
    <source>
        <dbReference type="EMBL" id="PWW44457.1"/>
    </source>
</evidence>
<evidence type="ECO:0000256" key="3">
    <source>
        <dbReference type="ARBA" id="ARBA00022795"/>
    </source>
</evidence>
<keyword evidence="7" id="KW-1185">Reference proteome</keyword>
<dbReference type="GO" id="GO:0044781">
    <property type="term" value="P:bacterial-type flagellum organization"/>
    <property type="evidence" value="ECO:0007669"/>
    <property type="project" value="UniProtKB-KW"/>
</dbReference>
<evidence type="ECO:0000313" key="7">
    <source>
        <dbReference type="Proteomes" id="UP000246483"/>
    </source>
</evidence>
<dbReference type="RefSeq" id="WP_040435219.1">
    <property type="nucleotide sequence ID" value="NZ_ALEE01000019.1"/>
</dbReference>
<sequence>MTEMAAPSALIDYYKAIEQSSARMLEAAKLKDWDEVVRCEGACAVLIEQLRFQARAQELSPEERKEKTRIMQRILKNDAQIRHLAEPWLAQFEHLFEGQPQVMH</sequence>
<evidence type="ECO:0000256" key="2">
    <source>
        <dbReference type="ARBA" id="ARBA00022490"/>
    </source>
</evidence>
<keyword evidence="6" id="KW-0969">Cilium</keyword>
<name>A0A317R8P5_9BURK</name>
<accession>A0A317R8P5</accession>
<comment type="subcellular location">
    <subcellularLocation>
        <location evidence="1">Cytoplasm</location>
        <location evidence="1">Cytosol</location>
    </subcellularLocation>
</comment>
<proteinExistence type="predicted"/>
<organism evidence="6 7">
    <name type="scientific">Melaminivora alkalimesophila</name>
    <dbReference type="NCBI Taxonomy" id="1165852"/>
    <lineage>
        <taxon>Bacteria</taxon>
        <taxon>Pseudomonadati</taxon>
        <taxon>Pseudomonadota</taxon>
        <taxon>Betaproteobacteria</taxon>
        <taxon>Burkholderiales</taxon>
        <taxon>Comamonadaceae</taxon>
        <taxon>Melaminivora</taxon>
    </lineage>
</organism>
<keyword evidence="4" id="KW-0143">Chaperone</keyword>
<keyword evidence="2" id="KW-0963">Cytoplasm</keyword>
<dbReference type="InterPro" id="IPR008622">
    <property type="entry name" value="FliT"/>
</dbReference>
<keyword evidence="6" id="KW-0282">Flagellum</keyword>
<dbReference type="Proteomes" id="UP000246483">
    <property type="component" value="Unassembled WGS sequence"/>
</dbReference>
<comment type="caution">
    <text evidence="6">The sequence shown here is derived from an EMBL/GenBank/DDBJ whole genome shotgun (WGS) entry which is preliminary data.</text>
</comment>
<dbReference type="AlphaFoldDB" id="A0A317R8P5"/>
<evidence type="ECO:0000256" key="1">
    <source>
        <dbReference type="ARBA" id="ARBA00004514"/>
    </source>
</evidence>